<evidence type="ECO:0000313" key="8">
    <source>
        <dbReference type="Proteomes" id="UP000077786"/>
    </source>
</evidence>
<dbReference type="InterPro" id="IPR003469">
    <property type="entry name" value="Glyco_hydro_68"/>
</dbReference>
<organism evidence="7 8">
    <name type="scientific">Gluconobacter cerinus</name>
    <dbReference type="NCBI Taxonomy" id="38307"/>
    <lineage>
        <taxon>Bacteria</taxon>
        <taxon>Pseudomonadati</taxon>
        <taxon>Pseudomonadota</taxon>
        <taxon>Alphaproteobacteria</taxon>
        <taxon>Acetobacterales</taxon>
        <taxon>Acetobacteraceae</taxon>
        <taxon>Gluconobacter</taxon>
    </lineage>
</organism>
<feature type="binding site" evidence="3">
    <location>
        <begin position="301"/>
        <end position="303"/>
    </location>
    <ligand>
        <name>substrate</name>
    </ligand>
</feature>
<comment type="cofactor">
    <cofactor evidence="4">
        <name>Ca(2+)</name>
        <dbReference type="ChEBI" id="CHEBI:29108"/>
    </cofactor>
</comment>
<feature type="active site" description="Proton donor/acceptor" evidence="2">
    <location>
        <position position="303"/>
    </location>
</feature>
<evidence type="ECO:0000256" key="3">
    <source>
        <dbReference type="PIRSR" id="PIRSR603469-2"/>
    </source>
</evidence>
<feature type="active site" description="Nucleophile" evidence="2">
    <location>
        <position position="62"/>
    </location>
</feature>
<dbReference type="GO" id="GO:0050053">
    <property type="term" value="F:levansucrase activity"/>
    <property type="evidence" value="ECO:0007669"/>
    <property type="project" value="InterPro"/>
</dbReference>
<dbReference type="GO" id="GO:0046872">
    <property type="term" value="F:metal ion binding"/>
    <property type="evidence" value="ECO:0007669"/>
    <property type="project" value="UniProtKB-KW"/>
</dbReference>
<dbReference type="RefSeq" id="WP_064275295.1">
    <property type="nucleotide sequence ID" value="NZ_LUTU01000014.1"/>
</dbReference>
<dbReference type="Pfam" id="PF02435">
    <property type="entry name" value="Glyco_hydro_68"/>
    <property type="match status" value="1"/>
</dbReference>
<dbReference type="AlphaFoldDB" id="A0A1B6VHL6"/>
<feature type="binding site" evidence="4">
    <location>
        <position position="241"/>
    </location>
    <ligand>
        <name>Ca(2+)</name>
        <dbReference type="ChEBI" id="CHEBI:29108"/>
        <label>1</label>
    </ligand>
</feature>
<comment type="caution">
    <text evidence="7">The sequence shown here is derived from an EMBL/GenBank/DDBJ whole genome shotgun (WGS) entry which is preliminary data.</text>
</comment>
<protein>
    <submittedName>
        <fullName evidence="7">Levansucrase</fullName>
    </submittedName>
</protein>
<feature type="binding site" evidence="3">
    <location>
        <begin position="214"/>
        <end position="215"/>
    </location>
    <ligand>
        <name>substrate</name>
    </ligand>
</feature>
<feature type="binding site" evidence="4">
    <location>
        <position position="300"/>
    </location>
    <ligand>
        <name>Ca(2+)</name>
        <dbReference type="ChEBI" id="CHEBI:29108"/>
        <label>1</label>
    </ligand>
</feature>
<keyword evidence="4" id="KW-0106">Calcium</keyword>
<evidence type="ECO:0000256" key="5">
    <source>
        <dbReference type="PIRSR" id="PIRSR603469-4"/>
    </source>
</evidence>
<dbReference type="CDD" id="cd08997">
    <property type="entry name" value="GH68"/>
    <property type="match status" value="1"/>
</dbReference>
<dbReference type="PATRIC" id="fig|38307.3.peg.2976"/>
<dbReference type="EMBL" id="LUTU01000014">
    <property type="protein sequence ID" value="OAJ66719.1"/>
    <property type="molecule type" value="Genomic_DNA"/>
</dbReference>
<reference evidence="7 8" key="1">
    <citation type="submission" date="2016-03" db="EMBL/GenBank/DDBJ databases">
        <title>Draft genome sequence of Gluconobacter cerinus strain CECT 9110.</title>
        <authorList>
            <person name="Sainz F."/>
            <person name="Mas A."/>
            <person name="Torija M.J."/>
        </authorList>
    </citation>
    <scope>NUCLEOTIDE SEQUENCE [LARGE SCALE GENOMIC DNA]</scope>
    <source>
        <strain evidence="7 8">CECT 9110</strain>
    </source>
</reference>
<dbReference type="InterPro" id="IPR023296">
    <property type="entry name" value="Glyco_hydro_beta-prop_sf"/>
</dbReference>
<evidence type="ECO:0000256" key="1">
    <source>
        <dbReference type="ARBA" id="ARBA00006775"/>
    </source>
</evidence>
<evidence type="ECO:0000256" key="2">
    <source>
        <dbReference type="PIRSR" id="PIRSR603469-1"/>
    </source>
</evidence>
<evidence type="ECO:0000256" key="4">
    <source>
        <dbReference type="PIRSR" id="PIRSR603469-3"/>
    </source>
</evidence>
<evidence type="ECO:0000256" key="6">
    <source>
        <dbReference type="RuleBase" id="RU361220"/>
    </source>
</evidence>
<proteinExistence type="inferred from homology"/>
<feature type="binding site" evidence="3">
    <location>
        <position position="140"/>
    </location>
    <ligand>
        <name>substrate</name>
    </ligand>
</feature>
<feature type="site" description="Transition state stabilizer" evidence="5">
    <location>
        <position position="215"/>
    </location>
</feature>
<dbReference type="Gene3D" id="2.115.10.20">
    <property type="entry name" value="Glycosyl hydrolase domain, family 43"/>
    <property type="match status" value="1"/>
</dbReference>
<accession>A0A1B6VHL6</accession>
<dbReference type="OrthoDB" id="3359526at2"/>
<sequence length="445" mass="49186">MNAISSQSLVQANFSRPVPTKYPVSRWTIADALKVRTDDPTTTMPLIDYQFPIMSNDVMIWDSGALRDMHMRTVTFKGWFVLWSLAVDKIDKTNAKIYDEWHSRNDRAYIGYWYSRDGVEWTWGGRLFQTSADLRPWEWSGSLVMREGTENKVDMFYTSVGAPDGNSVPAVSSGTIHADDKGVWFDGFATSTEMFKADGVHYANASEDPYFDFRDPQPFINSGDGQLYTLFEGNVPGARGQFVIGTAEMGAVPPGYAVDAGAQYGAAAIGLARCVSGWRKGDYSRWELMPALVTALGVNDQTERPHFVFKDGLTYLFTISHHSTYTGKSTGPDGVYGFVSEKGIFGPYKPLNSSGLVLGNPSSQPYSTYSHFVDAEGYVQSFIDTIPAAGQNAENPETYRIGGTLAPTVRLVLDGDRTFLTEVHDYAQVFAQAAWPASLAYDVRA</sequence>
<dbReference type="GO" id="GO:0009758">
    <property type="term" value="P:carbohydrate utilization"/>
    <property type="evidence" value="ECO:0007669"/>
    <property type="project" value="InterPro"/>
</dbReference>
<dbReference type="SUPFAM" id="SSF75005">
    <property type="entry name" value="Arabinanase/levansucrase/invertase"/>
    <property type="match status" value="1"/>
</dbReference>
<name>A0A1B6VHL6_9PROT</name>
<feature type="binding site" evidence="3">
    <location>
        <position position="61"/>
    </location>
    <ligand>
        <name>substrate</name>
    </ligand>
</feature>
<keyword evidence="4" id="KW-0479">Metal-binding</keyword>
<comment type="similarity">
    <text evidence="1 6">Belongs to the glycosyl hydrolase 68 family.</text>
</comment>
<dbReference type="Proteomes" id="UP000077786">
    <property type="component" value="Unassembled WGS sequence"/>
</dbReference>
<evidence type="ECO:0000313" key="7">
    <source>
        <dbReference type="EMBL" id="OAJ66719.1"/>
    </source>
</evidence>
<gene>
    <name evidence="7" type="ORF">A0123_02853</name>
</gene>